<dbReference type="OrthoDB" id="6111975at2"/>
<dbReference type="RefSeq" id="WP_145277784.1">
    <property type="nucleotide sequence ID" value="NZ_CP036272.1"/>
</dbReference>
<dbReference type="SMART" id="SM00220">
    <property type="entry name" value="S_TKc"/>
    <property type="match status" value="1"/>
</dbReference>
<keyword evidence="10" id="KW-1185">Reference proteome</keyword>
<evidence type="ECO:0000256" key="7">
    <source>
        <dbReference type="SAM" id="Phobius"/>
    </source>
</evidence>
<dbReference type="Proteomes" id="UP000315003">
    <property type="component" value="Chromosome"/>
</dbReference>
<keyword evidence="1 9" id="KW-0808">Transferase</keyword>
<dbReference type="Pfam" id="PF00069">
    <property type="entry name" value="Pkinase"/>
    <property type="match status" value="1"/>
</dbReference>
<evidence type="ECO:0000313" key="9">
    <source>
        <dbReference type="EMBL" id="QDT62787.1"/>
    </source>
</evidence>
<keyword evidence="7" id="KW-0472">Membrane</keyword>
<evidence type="ECO:0000256" key="1">
    <source>
        <dbReference type="ARBA" id="ARBA00022679"/>
    </source>
</evidence>
<keyword evidence="3 9" id="KW-0418">Kinase</keyword>
<dbReference type="PROSITE" id="PS00108">
    <property type="entry name" value="PROTEIN_KINASE_ST"/>
    <property type="match status" value="1"/>
</dbReference>
<evidence type="ECO:0000256" key="5">
    <source>
        <dbReference type="PROSITE-ProRule" id="PRU10141"/>
    </source>
</evidence>
<feature type="region of interest" description="Disordered" evidence="6">
    <location>
        <begin position="473"/>
        <end position="494"/>
    </location>
</feature>
<accession>A0A517T324</accession>
<dbReference type="Gene3D" id="3.30.200.20">
    <property type="entry name" value="Phosphorylase Kinase, domain 1"/>
    <property type="match status" value="1"/>
</dbReference>
<proteinExistence type="predicted"/>
<dbReference type="InterPro" id="IPR017441">
    <property type="entry name" value="Protein_kinase_ATP_BS"/>
</dbReference>
<organism evidence="9 10">
    <name type="scientific">Stieleria bergensis</name>
    <dbReference type="NCBI Taxonomy" id="2528025"/>
    <lineage>
        <taxon>Bacteria</taxon>
        <taxon>Pseudomonadati</taxon>
        <taxon>Planctomycetota</taxon>
        <taxon>Planctomycetia</taxon>
        <taxon>Pirellulales</taxon>
        <taxon>Pirellulaceae</taxon>
        <taxon>Stieleria</taxon>
    </lineage>
</organism>
<evidence type="ECO:0000256" key="3">
    <source>
        <dbReference type="ARBA" id="ARBA00022777"/>
    </source>
</evidence>
<dbReference type="AlphaFoldDB" id="A0A517T324"/>
<feature type="transmembrane region" description="Helical" evidence="7">
    <location>
        <begin position="278"/>
        <end position="297"/>
    </location>
</feature>
<feature type="compositionally biased region" description="Polar residues" evidence="6">
    <location>
        <begin position="473"/>
        <end position="490"/>
    </location>
</feature>
<evidence type="ECO:0000256" key="6">
    <source>
        <dbReference type="SAM" id="MobiDB-lite"/>
    </source>
</evidence>
<reference evidence="9 10" key="1">
    <citation type="submission" date="2019-02" db="EMBL/GenBank/DDBJ databases">
        <title>Deep-cultivation of Planctomycetes and their phenomic and genomic characterization uncovers novel biology.</title>
        <authorList>
            <person name="Wiegand S."/>
            <person name="Jogler M."/>
            <person name="Boedeker C."/>
            <person name="Pinto D."/>
            <person name="Vollmers J."/>
            <person name="Rivas-Marin E."/>
            <person name="Kohn T."/>
            <person name="Peeters S.H."/>
            <person name="Heuer A."/>
            <person name="Rast P."/>
            <person name="Oberbeckmann S."/>
            <person name="Bunk B."/>
            <person name="Jeske O."/>
            <person name="Meyerdierks A."/>
            <person name="Storesund J.E."/>
            <person name="Kallscheuer N."/>
            <person name="Luecker S."/>
            <person name="Lage O.M."/>
            <person name="Pohl T."/>
            <person name="Merkel B.J."/>
            <person name="Hornburger P."/>
            <person name="Mueller R.-W."/>
            <person name="Bruemmer F."/>
            <person name="Labrenz M."/>
            <person name="Spormann A.M."/>
            <person name="Op den Camp H."/>
            <person name="Overmann J."/>
            <person name="Amann R."/>
            <person name="Jetten M.S.M."/>
            <person name="Mascher T."/>
            <person name="Medema M.H."/>
            <person name="Devos D.P."/>
            <person name="Kaster A.-K."/>
            <person name="Ovreas L."/>
            <person name="Rohde M."/>
            <person name="Galperin M.Y."/>
            <person name="Jogler C."/>
        </authorList>
    </citation>
    <scope>NUCLEOTIDE SEQUENCE [LARGE SCALE GENOMIC DNA]</scope>
    <source>
        <strain evidence="9 10">SV_7m_r</strain>
    </source>
</reference>
<feature type="transmembrane region" description="Helical" evidence="7">
    <location>
        <begin position="248"/>
        <end position="266"/>
    </location>
</feature>
<dbReference type="EMBL" id="CP036272">
    <property type="protein sequence ID" value="QDT62787.1"/>
    <property type="molecule type" value="Genomic_DNA"/>
</dbReference>
<feature type="binding site" evidence="5">
    <location>
        <position position="346"/>
    </location>
    <ligand>
        <name>ATP</name>
        <dbReference type="ChEBI" id="CHEBI:30616"/>
    </ligand>
</feature>
<dbReference type="InterPro" id="IPR008271">
    <property type="entry name" value="Ser/Thr_kinase_AS"/>
</dbReference>
<feature type="transmembrane region" description="Helical" evidence="7">
    <location>
        <begin position="221"/>
        <end position="241"/>
    </location>
</feature>
<evidence type="ECO:0000313" key="10">
    <source>
        <dbReference type="Proteomes" id="UP000315003"/>
    </source>
</evidence>
<dbReference type="PANTHER" id="PTHR43289:SF6">
    <property type="entry name" value="SERINE_THREONINE-PROTEIN KINASE NEKL-3"/>
    <property type="match status" value="1"/>
</dbReference>
<feature type="transmembrane region" description="Helical" evidence="7">
    <location>
        <begin position="156"/>
        <end position="174"/>
    </location>
</feature>
<dbReference type="SUPFAM" id="SSF56112">
    <property type="entry name" value="Protein kinase-like (PK-like)"/>
    <property type="match status" value="1"/>
</dbReference>
<dbReference type="GO" id="GO:0005524">
    <property type="term" value="F:ATP binding"/>
    <property type="evidence" value="ECO:0007669"/>
    <property type="project" value="UniProtKB-UniRule"/>
</dbReference>
<gene>
    <name evidence="9" type="primary">pknB_14</name>
    <name evidence="9" type="ORF">SV7mr_53380</name>
</gene>
<keyword evidence="2 5" id="KW-0547">Nucleotide-binding</keyword>
<evidence type="ECO:0000256" key="2">
    <source>
        <dbReference type="ARBA" id="ARBA00022741"/>
    </source>
</evidence>
<dbReference type="InterPro" id="IPR011009">
    <property type="entry name" value="Kinase-like_dom_sf"/>
</dbReference>
<protein>
    <submittedName>
        <fullName evidence="9">Serine/threonine-protein kinase PknB</fullName>
        <ecNumber evidence="9">2.7.11.1</ecNumber>
    </submittedName>
</protein>
<dbReference type="GO" id="GO:0004674">
    <property type="term" value="F:protein serine/threonine kinase activity"/>
    <property type="evidence" value="ECO:0007669"/>
    <property type="project" value="UniProtKB-EC"/>
</dbReference>
<dbReference type="Gene3D" id="1.10.510.10">
    <property type="entry name" value="Transferase(Phosphotransferase) domain 1"/>
    <property type="match status" value="1"/>
</dbReference>
<sequence length="596" mass="66913">MTPQEHELAHQILLQAVELPHDQRQSFLEQAALSEVVRREVLSLLQYHDQQTLLPEVNQPTLDRNDSSVTDTLLPNQTIANLNELPQESLVHDPDLTPRDRLSLPSSDENVEAHFERCTNLLLRRRLIVVATLFAILSPLGTMVGVLTGNFHSTELLLRGISMVLLGSLAYLLHRTREPRLSLLRCIDALVLLTPVISVCYTEWFMLNQYIKTDSLPEIEALRVLTVLVASMLVVIYNGFIPSTWIQTAINSAVVLFVPMTVLGVHRRIHGYDHGDGFIFYSALTCSLIVIGMTTVFSRIVHNVRRDVETAKYYGQYRLIREIGRGAMGIVYLAKHQFLKRPAAIKLILGDVAGSRNAIKHFEKEVQASAALSHWNTVQIYDYGITEEGDLYYVMEYLHGETLNQRLSAQPDRRIGTHKLLEIVIQLCNGLQEAHSQGLVHRDVKPANIFLAEIGGQSDVVKLLDFGLVTDTKSSSDPKNNVGGTPSYMSPEQIRGETLDGRSDIYAFGCVMYHCLTSKPLFYSASISQTLSDQLFEQPDLSPLKHQSVELQRIVKTALDKTPEKRFQTVTQLRDSCLRLLQELPPDDATAVSSSI</sequence>
<keyword evidence="4 5" id="KW-0067">ATP-binding</keyword>
<dbReference type="PROSITE" id="PS00107">
    <property type="entry name" value="PROTEIN_KINASE_ATP"/>
    <property type="match status" value="1"/>
</dbReference>
<dbReference type="PROSITE" id="PS50011">
    <property type="entry name" value="PROTEIN_KINASE_DOM"/>
    <property type="match status" value="1"/>
</dbReference>
<dbReference type="CDD" id="cd14014">
    <property type="entry name" value="STKc_PknB_like"/>
    <property type="match status" value="1"/>
</dbReference>
<evidence type="ECO:0000259" key="8">
    <source>
        <dbReference type="PROSITE" id="PS50011"/>
    </source>
</evidence>
<dbReference type="PANTHER" id="PTHR43289">
    <property type="entry name" value="MITOGEN-ACTIVATED PROTEIN KINASE KINASE KINASE 20-RELATED"/>
    <property type="match status" value="1"/>
</dbReference>
<dbReference type="InterPro" id="IPR000719">
    <property type="entry name" value="Prot_kinase_dom"/>
</dbReference>
<feature type="transmembrane region" description="Helical" evidence="7">
    <location>
        <begin position="186"/>
        <end position="206"/>
    </location>
</feature>
<feature type="domain" description="Protein kinase" evidence="8">
    <location>
        <begin position="317"/>
        <end position="578"/>
    </location>
</feature>
<evidence type="ECO:0000256" key="4">
    <source>
        <dbReference type="ARBA" id="ARBA00022840"/>
    </source>
</evidence>
<keyword evidence="7" id="KW-0812">Transmembrane</keyword>
<keyword evidence="7" id="KW-1133">Transmembrane helix</keyword>
<name>A0A517T324_9BACT</name>
<feature type="transmembrane region" description="Helical" evidence="7">
    <location>
        <begin position="127"/>
        <end position="150"/>
    </location>
</feature>
<dbReference type="EC" id="2.7.11.1" evidence="9"/>